<keyword evidence="1" id="KW-1133">Transmembrane helix</keyword>
<feature type="transmembrane region" description="Helical" evidence="1">
    <location>
        <begin position="52"/>
        <end position="70"/>
    </location>
</feature>
<organism evidence="2">
    <name type="scientific">bioreactor metagenome</name>
    <dbReference type="NCBI Taxonomy" id="1076179"/>
    <lineage>
        <taxon>unclassified sequences</taxon>
        <taxon>metagenomes</taxon>
        <taxon>ecological metagenomes</taxon>
    </lineage>
</organism>
<feature type="transmembrane region" description="Helical" evidence="1">
    <location>
        <begin position="130"/>
        <end position="148"/>
    </location>
</feature>
<accession>A0A644XAD5</accession>
<evidence type="ECO:0000313" key="2">
    <source>
        <dbReference type="EMBL" id="MPM13185.1"/>
    </source>
</evidence>
<gene>
    <name evidence="2" type="ORF">SDC9_59540</name>
</gene>
<evidence type="ECO:0000256" key="1">
    <source>
        <dbReference type="SAM" id="Phobius"/>
    </source>
</evidence>
<dbReference type="EMBL" id="VSSQ01002080">
    <property type="protein sequence ID" value="MPM13185.1"/>
    <property type="molecule type" value="Genomic_DNA"/>
</dbReference>
<keyword evidence="1" id="KW-0812">Transmembrane</keyword>
<sequence length="170" mass="19183">MSGRIPLQRIVRITGIVLTLLVVSLIMVFSFMPKETYPNISWIPFADKGDHMAAYAAFGFSFFLATLQIPGSGKQHKSRTKVHSTLHITSWAGRSIMYTLVTGLILGGVVELLQPRFGRTREWLDLAADFMGLVVGVAVVLLFLKLVGSYFTDRPWLYDPNWKDEMDETR</sequence>
<name>A0A644XAD5_9ZZZZ</name>
<feature type="transmembrane region" description="Helical" evidence="1">
    <location>
        <begin position="91"/>
        <end position="110"/>
    </location>
</feature>
<reference evidence="2" key="1">
    <citation type="submission" date="2019-08" db="EMBL/GenBank/DDBJ databases">
        <authorList>
            <person name="Kucharzyk K."/>
            <person name="Murdoch R.W."/>
            <person name="Higgins S."/>
            <person name="Loffler F."/>
        </authorList>
    </citation>
    <scope>NUCLEOTIDE SEQUENCE</scope>
</reference>
<comment type="caution">
    <text evidence="2">The sequence shown here is derived from an EMBL/GenBank/DDBJ whole genome shotgun (WGS) entry which is preliminary data.</text>
</comment>
<protein>
    <recommendedName>
        <fullName evidence="3">VanZ-like domain-containing protein</fullName>
    </recommendedName>
</protein>
<proteinExistence type="predicted"/>
<dbReference type="AlphaFoldDB" id="A0A644XAD5"/>
<evidence type="ECO:0008006" key="3">
    <source>
        <dbReference type="Google" id="ProtNLM"/>
    </source>
</evidence>
<keyword evidence="1" id="KW-0472">Membrane</keyword>
<feature type="transmembrane region" description="Helical" evidence="1">
    <location>
        <begin position="12"/>
        <end position="32"/>
    </location>
</feature>